<keyword evidence="2" id="KW-0862">Zinc</keyword>
<dbReference type="CDD" id="cd00067">
    <property type="entry name" value="GAL4"/>
    <property type="match status" value="1"/>
</dbReference>
<comment type="caution">
    <text evidence="8">The sequence shown here is derived from an EMBL/GenBank/DDBJ whole genome shotgun (WGS) entry which is preliminary data.</text>
</comment>
<proteinExistence type="predicted"/>
<sequence length="422" mass="46971">MVSSSRKRSCAACVEGKRKCDLDLPICERCARTGRVCVYPWYSLEQPANFGGLNTPESNVQYDAAGDFGGQLFDNEASDASALIHVPPQPSLTVPMPLVPGMLSQLDPYLDHGHGMLPMDLTMGLAESAPWTPHPTTYGSDDLDPGEGDITTGSIYQPRTEYVGRRFSMQPQLLAETGQTAFIHHSQVASSEVLQEALAASALHCMRNTTNAVLIRSEIARRVARLIYSIQTALGQDSRINMLPILQALLIYQCIRLFSDDISERAQAERDEIIIRAITSASYIQLKSFSQPVDDWASWVEGESFRRTILVAELLAGIYAFLKQGWDEAEARVLRLKFTAQGALWEARSAAEWHATWIRGPKLETCIRTWDEDTRDALAGDFDDLGIIMRALHHGLESLEHWLGGQRPMLVRWGLRAAIEGW</sequence>
<keyword evidence="3" id="KW-0805">Transcription regulation</keyword>
<feature type="region of interest" description="Disordered" evidence="6">
    <location>
        <begin position="132"/>
        <end position="152"/>
    </location>
</feature>
<evidence type="ECO:0000256" key="5">
    <source>
        <dbReference type="ARBA" id="ARBA00023242"/>
    </source>
</evidence>
<protein>
    <submittedName>
        <fullName evidence="8">Transcription factor gsfR2</fullName>
    </submittedName>
</protein>
<evidence type="ECO:0000256" key="6">
    <source>
        <dbReference type="SAM" id="MobiDB-lite"/>
    </source>
</evidence>
<evidence type="ECO:0000256" key="1">
    <source>
        <dbReference type="ARBA" id="ARBA00022723"/>
    </source>
</evidence>
<feature type="domain" description="Zn(2)-C6 fungal-type" evidence="7">
    <location>
        <begin position="9"/>
        <end position="39"/>
    </location>
</feature>
<dbReference type="EMBL" id="JAVFKD010000014">
    <property type="protein sequence ID" value="KAK5991401.1"/>
    <property type="molecule type" value="Genomic_DNA"/>
</dbReference>
<dbReference type="SMART" id="SM00066">
    <property type="entry name" value="GAL4"/>
    <property type="match status" value="1"/>
</dbReference>
<evidence type="ECO:0000259" key="7">
    <source>
        <dbReference type="PROSITE" id="PS50048"/>
    </source>
</evidence>
<organism evidence="8 9">
    <name type="scientific">Cladobotryum mycophilum</name>
    <dbReference type="NCBI Taxonomy" id="491253"/>
    <lineage>
        <taxon>Eukaryota</taxon>
        <taxon>Fungi</taxon>
        <taxon>Dikarya</taxon>
        <taxon>Ascomycota</taxon>
        <taxon>Pezizomycotina</taxon>
        <taxon>Sordariomycetes</taxon>
        <taxon>Hypocreomycetidae</taxon>
        <taxon>Hypocreales</taxon>
        <taxon>Hypocreaceae</taxon>
        <taxon>Cladobotryum</taxon>
    </lineage>
</organism>
<dbReference type="PANTHER" id="PTHR47660">
    <property type="entry name" value="TRANSCRIPTION FACTOR WITH C2H2 AND ZN(2)-CYS(6) DNA BINDING DOMAIN (EUROFUNG)-RELATED-RELATED"/>
    <property type="match status" value="1"/>
</dbReference>
<evidence type="ECO:0000256" key="2">
    <source>
        <dbReference type="ARBA" id="ARBA00022833"/>
    </source>
</evidence>
<name>A0ABR0SI66_9HYPO</name>
<evidence type="ECO:0000313" key="8">
    <source>
        <dbReference type="EMBL" id="KAK5991401.1"/>
    </source>
</evidence>
<dbReference type="InterPro" id="IPR036864">
    <property type="entry name" value="Zn2-C6_fun-type_DNA-bd_sf"/>
</dbReference>
<evidence type="ECO:0000313" key="9">
    <source>
        <dbReference type="Proteomes" id="UP001338125"/>
    </source>
</evidence>
<dbReference type="Proteomes" id="UP001338125">
    <property type="component" value="Unassembled WGS sequence"/>
</dbReference>
<dbReference type="PANTHER" id="PTHR47660:SF3">
    <property type="entry name" value="FINGER DOMAIN PROTEIN, PUTATIVE (AFU_ORTHOLOGUE AFUA_4G03310)-RELATED"/>
    <property type="match status" value="1"/>
</dbReference>
<keyword evidence="4" id="KW-0804">Transcription</keyword>
<accession>A0ABR0SI66</accession>
<dbReference type="SUPFAM" id="SSF57701">
    <property type="entry name" value="Zn2/Cys6 DNA-binding domain"/>
    <property type="match status" value="1"/>
</dbReference>
<dbReference type="InterPro" id="IPR001138">
    <property type="entry name" value="Zn2Cys6_DnaBD"/>
</dbReference>
<keyword evidence="9" id="KW-1185">Reference proteome</keyword>
<evidence type="ECO:0000256" key="4">
    <source>
        <dbReference type="ARBA" id="ARBA00023163"/>
    </source>
</evidence>
<keyword evidence="1" id="KW-0479">Metal-binding</keyword>
<dbReference type="Pfam" id="PF00172">
    <property type="entry name" value="Zn_clus"/>
    <property type="match status" value="1"/>
</dbReference>
<gene>
    <name evidence="8" type="ORF">PT974_09682</name>
</gene>
<dbReference type="PROSITE" id="PS50048">
    <property type="entry name" value="ZN2_CY6_FUNGAL_2"/>
    <property type="match status" value="1"/>
</dbReference>
<dbReference type="Gene3D" id="4.10.240.10">
    <property type="entry name" value="Zn(2)-C6 fungal-type DNA-binding domain"/>
    <property type="match status" value="1"/>
</dbReference>
<evidence type="ECO:0000256" key="3">
    <source>
        <dbReference type="ARBA" id="ARBA00023015"/>
    </source>
</evidence>
<reference evidence="8 9" key="1">
    <citation type="submission" date="2024-01" db="EMBL/GenBank/DDBJ databases">
        <title>Complete genome of Cladobotryum mycophilum ATHUM6906.</title>
        <authorList>
            <person name="Christinaki A.C."/>
            <person name="Myridakis A.I."/>
            <person name="Kouvelis V.N."/>
        </authorList>
    </citation>
    <scope>NUCLEOTIDE SEQUENCE [LARGE SCALE GENOMIC DNA]</scope>
    <source>
        <strain evidence="8 9">ATHUM6906</strain>
    </source>
</reference>
<keyword evidence="5" id="KW-0539">Nucleus</keyword>